<keyword evidence="1" id="KW-0732">Signal</keyword>
<feature type="chain" id="PRO_5005338816" description="Biotin carboxylase" evidence="1">
    <location>
        <begin position="28"/>
        <end position="145"/>
    </location>
</feature>
<sequence>MKFRALSILIGCLFFLASWFVSPLAFASVQIKLSNISYKDCPPELAEGSVTSGGNSLPASCYLITGKAKNPSGKPVYDADVFGRIYDANGEPVLQNRTRVGSIAEVPPGVSNFEVRISVPANQPTPLQLEQFKATGFTGSVRPSI</sequence>
<evidence type="ECO:0000313" key="2">
    <source>
        <dbReference type="EMBL" id="ACK71727.1"/>
    </source>
</evidence>
<accession>B7KE29</accession>
<evidence type="ECO:0000313" key="3">
    <source>
        <dbReference type="Proteomes" id="UP000002384"/>
    </source>
</evidence>
<protein>
    <recommendedName>
        <fullName evidence="4">Biotin carboxylase</fullName>
    </recommendedName>
</protein>
<dbReference type="EMBL" id="CP001291">
    <property type="protein sequence ID" value="ACK71727.1"/>
    <property type="molecule type" value="Genomic_DNA"/>
</dbReference>
<keyword evidence="3" id="KW-1185">Reference proteome</keyword>
<reference evidence="3" key="1">
    <citation type="journal article" date="2011" name="MBio">
        <title>Novel metabolic attributes of the genus Cyanothece, comprising a group of unicellular nitrogen-fixing Cyanobacteria.</title>
        <authorList>
            <person name="Bandyopadhyay A."/>
            <person name="Elvitigala T."/>
            <person name="Welsh E."/>
            <person name="Stockel J."/>
            <person name="Liberton M."/>
            <person name="Min H."/>
            <person name="Sherman L.A."/>
            <person name="Pakrasi H.B."/>
        </authorList>
    </citation>
    <scope>NUCLEOTIDE SEQUENCE [LARGE SCALE GENOMIC DNA]</scope>
    <source>
        <strain evidence="3">PCC 7424</strain>
    </source>
</reference>
<gene>
    <name evidence="2" type="ordered locus">PCC7424_3328</name>
</gene>
<organism evidence="2 3">
    <name type="scientific">Gloeothece citriformis (strain PCC 7424)</name>
    <name type="common">Cyanothece sp. (strain PCC 7424)</name>
    <dbReference type="NCBI Taxonomy" id="65393"/>
    <lineage>
        <taxon>Bacteria</taxon>
        <taxon>Bacillati</taxon>
        <taxon>Cyanobacteriota</taxon>
        <taxon>Cyanophyceae</taxon>
        <taxon>Oscillatoriophycideae</taxon>
        <taxon>Chroococcales</taxon>
        <taxon>Aphanothecaceae</taxon>
        <taxon>Gloeothece</taxon>
        <taxon>Gloeothece citriformis</taxon>
    </lineage>
</organism>
<dbReference type="HOGENOM" id="CLU_112658_0_0_3"/>
<dbReference type="STRING" id="65393.PCC7424_3328"/>
<dbReference type="eggNOG" id="ENOG5031GDF">
    <property type="taxonomic scope" value="Bacteria"/>
</dbReference>
<dbReference type="AlphaFoldDB" id="B7KE29"/>
<dbReference type="Proteomes" id="UP000002384">
    <property type="component" value="Chromosome"/>
</dbReference>
<dbReference type="RefSeq" id="WP_015955323.1">
    <property type="nucleotide sequence ID" value="NC_011729.1"/>
</dbReference>
<evidence type="ECO:0008006" key="4">
    <source>
        <dbReference type="Google" id="ProtNLM"/>
    </source>
</evidence>
<dbReference type="OrthoDB" id="572162at2"/>
<dbReference type="KEGG" id="cyc:PCC7424_3328"/>
<evidence type="ECO:0000256" key="1">
    <source>
        <dbReference type="SAM" id="SignalP"/>
    </source>
</evidence>
<name>B7KE29_GLOC7</name>
<feature type="signal peptide" evidence="1">
    <location>
        <begin position="1"/>
        <end position="27"/>
    </location>
</feature>
<proteinExistence type="predicted"/>